<organism evidence="1 2">
    <name type="scientific">Aliisedimentitalea scapharcae</name>
    <dbReference type="NCBI Taxonomy" id="1524259"/>
    <lineage>
        <taxon>Bacteria</taxon>
        <taxon>Pseudomonadati</taxon>
        <taxon>Pseudomonadota</taxon>
        <taxon>Alphaproteobacteria</taxon>
        <taxon>Rhodobacterales</taxon>
        <taxon>Roseobacteraceae</taxon>
        <taxon>Aliisedimentitalea</taxon>
    </lineage>
</organism>
<reference evidence="1 2" key="1">
    <citation type="submission" date="2023-04" db="EMBL/GenBank/DDBJ databases">
        <title>Complete genome sequence of Alisedimentitalea scapharcae.</title>
        <authorList>
            <person name="Rong J.-C."/>
            <person name="Yi M.-L."/>
            <person name="Zhao Q."/>
        </authorList>
    </citation>
    <scope>NUCLEOTIDE SEQUENCE [LARGE SCALE GENOMIC DNA]</scope>
    <source>
        <strain evidence="1 2">KCTC 42119</strain>
    </source>
</reference>
<keyword evidence="2" id="KW-1185">Reference proteome</keyword>
<dbReference type="Proteomes" id="UP001623232">
    <property type="component" value="Chromosome"/>
</dbReference>
<dbReference type="RefSeq" id="WP_406648629.1">
    <property type="nucleotide sequence ID" value="NZ_CP123584.1"/>
</dbReference>
<accession>A0ABZ2XZP1</accession>
<protein>
    <submittedName>
        <fullName evidence="1">Uncharacterized protein</fullName>
    </submittedName>
</protein>
<proteinExistence type="predicted"/>
<sequence>MVEWRIFGWLLLGFLASGQGALAQTWHSPNRGTAERAALMDAMRPHAEWVLGAPVQFVVDDLRVAGALGYVSLSPQRPGGGQIDIRATPGFARGQLDADVMDGTNMHALYRRSGSVWVAVLWSVGATDVWFAAPEYCGIWRAVIPEYCVGQ</sequence>
<evidence type="ECO:0000313" key="1">
    <source>
        <dbReference type="EMBL" id="WZK90111.1"/>
    </source>
</evidence>
<gene>
    <name evidence="1" type="ORF">QEZ52_06070</name>
</gene>
<name>A0ABZ2XZP1_9RHOB</name>
<evidence type="ECO:0000313" key="2">
    <source>
        <dbReference type="Proteomes" id="UP001623232"/>
    </source>
</evidence>
<dbReference type="EMBL" id="CP123584">
    <property type="protein sequence ID" value="WZK90111.1"/>
    <property type="molecule type" value="Genomic_DNA"/>
</dbReference>